<dbReference type="SUPFAM" id="SSF56399">
    <property type="entry name" value="ADP-ribosylation"/>
    <property type="match status" value="1"/>
</dbReference>
<keyword evidence="6" id="KW-1185">Reference proteome</keyword>
<accession>A0A815D5E6</accession>
<evidence type="ECO:0000313" key="3">
    <source>
        <dbReference type="EMBL" id="CAF1289030.1"/>
    </source>
</evidence>
<dbReference type="PANTHER" id="PTHR46270">
    <property type="entry name" value="ARMADILLO-TYPE FOLD-RELATED"/>
    <property type="match status" value="1"/>
</dbReference>
<protein>
    <recommendedName>
        <fullName evidence="1">PARP catalytic domain-containing protein</fullName>
    </recommendedName>
</protein>
<evidence type="ECO:0000259" key="1">
    <source>
        <dbReference type="Pfam" id="PF00644"/>
    </source>
</evidence>
<dbReference type="Gene3D" id="3.90.228.10">
    <property type="match status" value="1"/>
</dbReference>
<feature type="domain" description="PARP catalytic" evidence="1">
    <location>
        <begin position="250"/>
        <end position="433"/>
    </location>
</feature>
<name>A0A815D5E6_9BILA</name>
<dbReference type="InterPro" id="IPR012317">
    <property type="entry name" value="Poly(ADP-ribose)pol_cat_dom"/>
</dbReference>
<dbReference type="Proteomes" id="UP000663829">
    <property type="component" value="Unassembled WGS sequence"/>
</dbReference>
<evidence type="ECO:0000313" key="6">
    <source>
        <dbReference type="Proteomes" id="UP000663829"/>
    </source>
</evidence>
<dbReference type="EMBL" id="CAJOBA010001967">
    <property type="protein sequence ID" value="CAF3622937.1"/>
    <property type="molecule type" value="Genomic_DNA"/>
</dbReference>
<dbReference type="Pfam" id="PF00644">
    <property type="entry name" value="PARP"/>
    <property type="match status" value="1"/>
</dbReference>
<dbReference type="EMBL" id="CAJNOQ010011966">
    <property type="protein sequence ID" value="CAF1289030.1"/>
    <property type="molecule type" value="Genomic_DNA"/>
</dbReference>
<dbReference type="EMBL" id="CAJNOK010001967">
    <property type="protein sequence ID" value="CAF0838037.1"/>
    <property type="molecule type" value="Genomic_DNA"/>
</dbReference>
<gene>
    <name evidence="3" type="ORF">GPM918_LOCUS27939</name>
    <name evidence="2" type="ORF">OVA965_LOCUS6497</name>
    <name evidence="5" type="ORF">SRO942_LOCUS28365</name>
    <name evidence="4" type="ORF">TMI583_LOCUS6493</name>
</gene>
<evidence type="ECO:0000313" key="4">
    <source>
        <dbReference type="EMBL" id="CAF3622937.1"/>
    </source>
</evidence>
<dbReference type="Proteomes" id="UP000682733">
    <property type="component" value="Unassembled WGS sequence"/>
</dbReference>
<dbReference type="AlphaFoldDB" id="A0A815D5E6"/>
<comment type="caution">
    <text evidence="3">The sequence shown here is derived from an EMBL/GenBank/DDBJ whole genome shotgun (WGS) entry which is preliminary data.</text>
</comment>
<dbReference type="PANTHER" id="PTHR46270:SF2">
    <property type="entry name" value="TIR DOMAIN-CONTAINING PROTEIN"/>
    <property type="match status" value="1"/>
</dbReference>
<evidence type="ECO:0000313" key="5">
    <source>
        <dbReference type="EMBL" id="CAF4093344.1"/>
    </source>
</evidence>
<organism evidence="3 6">
    <name type="scientific">Didymodactylos carnosus</name>
    <dbReference type="NCBI Taxonomy" id="1234261"/>
    <lineage>
        <taxon>Eukaryota</taxon>
        <taxon>Metazoa</taxon>
        <taxon>Spiralia</taxon>
        <taxon>Gnathifera</taxon>
        <taxon>Rotifera</taxon>
        <taxon>Eurotatoria</taxon>
        <taxon>Bdelloidea</taxon>
        <taxon>Philodinida</taxon>
        <taxon>Philodinidae</taxon>
        <taxon>Didymodactylos</taxon>
    </lineage>
</organism>
<evidence type="ECO:0000313" key="2">
    <source>
        <dbReference type="EMBL" id="CAF0838037.1"/>
    </source>
</evidence>
<proteinExistence type="predicted"/>
<dbReference type="Proteomes" id="UP000677228">
    <property type="component" value="Unassembled WGS sequence"/>
</dbReference>
<dbReference type="GO" id="GO:0003950">
    <property type="term" value="F:NAD+ poly-ADP-ribosyltransferase activity"/>
    <property type="evidence" value="ECO:0007669"/>
    <property type="project" value="InterPro"/>
</dbReference>
<reference evidence="3" key="1">
    <citation type="submission" date="2021-02" db="EMBL/GenBank/DDBJ databases">
        <authorList>
            <person name="Nowell W R."/>
        </authorList>
    </citation>
    <scope>NUCLEOTIDE SEQUENCE</scope>
</reference>
<dbReference type="EMBL" id="CAJOBC010031747">
    <property type="protein sequence ID" value="CAF4093344.1"/>
    <property type="molecule type" value="Genomic_DNA"/>
</dbReference>
<sequence length="436" mass="49748">MTSGRFQKGARKLMAMQTAVKAFKPEKKHDVDVPALKKKFLVLSYHDEVEEIIITFADLLCEYNIPVKLLVDLTQRQEWKILDDTAVICCFLSARYQNSPACKNQLEYASMAGAAVVPFQMSKKWKPTGWLSSITDGRKTIDFSEIKKTNIVSKTVELIYELRTIVGKKLDFGGFEGDFNCPIPLEELQESTYGGKFIILRKDFGDSHNKVLRMVHEWLGYLPVGYNIEKIEVVFNSNRYRMFEGQLMSAEHRQEQAAFQPNLSIEDSQEERQNVLDKLYDLAKKVQHNRRVRIVRMWHGCKRSILPNLLSDGFATLSILDSGWFGSAMYLTSSAKYATNYSGNHECLVLCYVLILNPFPVVASDAPSTAEPQQFRFYGAGNYKSYQCHYIPVSPSSHGKPSDYRPPAEGTLYAKYDELAVFQQSDILPQIVVYLK</sequence>
<dbReference type="Proteomes" id="UP000681722">
    <property type="component" value="Unassembled WGS sequence"/>
</dbReference>